<dbReference type="GO" id="GO:0009437">
    <property type="term" value="P:carnitine metabolic process"/>
    <property type="evidence" value="ECO:0007669"/>
    <property type="project" value="UniProtKB-UniRule"/>
</dbReference>
<reference evidence="10" key="1">
    <citation type="submission" date="2020-03" db="EMBL/GenBank/DDBJ databases">
        <title>Roseovarius gahaiensis sp. nov., isolated from Gahai Saline Lake, China.</title>
        <authorList>
            <person name="Sun X."/>
        </authorList>
    </citation>
    <scope>NUCLEOTIDE SEQUENCE</scope>
    <source>
        <strain evidence="10">GH877</strain>
    </source>
</reference>
<dbReference type="PANTHER" id="PTHR48075:SF5">
    <property type="entry name" value="3-HYDROXYBUTYRYL-COA DEHYDROGENASE"/>
    <property type="match status" value="1"/>
</dbReference>
<evidence type="ECO:0000256" key="5">
    <source>
        <dbReference type="ARBA" id="ARBA00023002"/>
    </source>
</evidence>
<proteinExistence type="inferred from homology"/>
<dbReference type="GO" id="GO:0006631">
    <property type="term" value="P:fatty acid metabolic process"/>
    <property type="evidence" value="ECO:0007669"/>
    <property type="project" value="InterPro"/>
</dbReference>
<keyword evidence="6 7" id="KW-0520">NAD</keyword>
<name>A0A967EG31_9RHOB</name>
<dbReference type="Gene3D" id="3.10.129.10">
    <property type="entry name" value="Hotdog Thioesterase"/>
    <property type="match status" value="1"/>
</dbReference>
<evidence type="ECO:0000259" key="9">
    <source>
        <dbReference type="Pfam" id="PF02737"/>
    </source>
</evidence>
<dbReference type="Pfam" id="PF13279">
    <property type="entry name" value="4HBT_2"/>
    <property type="match status" value="1"/>
</dbReference>
<dbReference type="InterPro" id="IPR026578">
    <property type="entry name" value="L-carnitine_dehydrogenase"/>
</dbReference>
<dbReference type="GO" id="GO:0047728">
    <property type="term" value="F:carnitine 3-dehydrogenase activity"/>
    <property type="evidence" value="ECO:0007669"/>
    <property type="project" value="UniProtKB-UniRule"/>
</dbReference>
<keyword evidence="4 7" id="KW-0963">Cytoplasm</keyword>
<organism evidence="10 11">
    <name type="scientific">Roseovarius gahaiensis</name>
    <dbReference type="NCBI Taxonomy" id="2716691"/>
    <lineage>
        <taxon>Bacteria</taxon>
        <taxon>Pseudomonadati</taxon>
        <taxon>Pseudomonadota</taxon>
        <taxon>Alphaproteobacteria</taxon>
        <taxon>Rhodobacterales</taxon>
        <taxon>Roseobacteraceae</taxon>
        <taxon>Roseovarius</taxon>
    </lineage>
</organism>
<evidence type="ECO:0000256" key="3">
    <source>
        <dbReference type="ARBA" id="ARBA00011738"/>
    </source>
</evidence>
<dbReference type="InterPro" id="IPR006108">
    <property type="entry name" value="3HC_DH_C"/>
</dbReference>
<evidence type="ECO:0000313" key="10">
    <source>
        <dbReference type="EMBL" id="NHQ76038.1"/>
    </source>
</evidence>
<protein>
    <recommendedName>
        <fullName evidence="7">L-carnitine dehydrogenase</fullName>
        <shortName evidence="7">CDH</shortName>
        <shortName evidence="7">L-CDH</shortName>
        <ecNumber evidence="7">1.1.1.108</ecNumber>
    </recommendedName>
</protein>
<keyword evidence="11" id="KW-1185">Reference proteome</keyword>
<dbReference type="EMBL" id="JAAORB010000067">
    <property type="protein sequence ID" value="NHQ76038.1"/>
    <property type="molecule type" value="Genomic_DNA"/>
</dbReference>
<dbReference type="Proteomes" id="UP000639775">
    <property type="component" value="Unassembled WGS sequence"/>
</dbReference>
<comment type="function">
    <text evidence="7">Catalyzes the NAD(+)-dependent oxidation of L-carnitine to 3-dehydrocarnitine.</text>
</comment>
<evidence type="ECO:0000256" key="6">
    <source>
        <dbReference type="ARBA" id="ARBA00023027"/>
    </source>
</evidence>
<comment type="catalytic activity">
    <reaction evidence="7">
        <text>carnitine + NAD(+) = 3-dehydrocarnitine + NADH + H(+)</text>
        <dbReference type="Rhea" id="RHEA:19265"/>
        <dbReference type="ChEBI" id="CHEBI:15378"/>
        <dbReference type="ChEBI" id="CHEBI:17126"/>
        <dbReference type="ChEBI" id="CHEBI:57540"/>
        <dbReference type="ChEBI" id="CHEBI:57885"/>
        <dbReference type="ChEBI" id="CHEBI:57945"/>
        <dbReference type="EC" id="1.1.1.108"/>
    </reaction>
</comment>
<dbReference type="EC" id="1.1.1.108" evidence="7"/>
<dbReference type="CDD" id="cd00586">
    <property type="entry name" value="4HBT"/>
    <property type="match status" value="1"/>
</dbReference>
<dbReference type="SUPFAM" id="SSF48179">
    <property type="entry name" value="6-phosphogluconate dehydrogenase C-terminal domain-like"/>
    <property type="match status" value="1"/>
</dbReference>
<feature type="domain" description="3-hydroxyacyl-CoA dehydrogenase C-terminal" evidence="8">
    <location>
        <begin position="184"/>
        <end position="250"/>
    </location>
</feature>
<dbReference type="InterPro" id="IPR006176">
    <property type="entry name" value="3-OHacyl-CoA_DH_NAD-bd"/>
</dbReference>
<dbReference type="GO" id="GO:0070403">
    <property type="term" value="F:NAD+ binding"/>
    <property type="evidence" value="ECO:0007669"/>
    <property type="project" value="InterPro"/>
</dbReference>
<dbReference type="InterPro" id="IPR008927">
    <property type="entry name" value="6-PGluconate_DH-like_C_sf"/>
</dbReference>
<dbReference type="InterPro" id="IPR036291">
    <property type="entry name" value="NAD(P)-bd_dom_sf"/>
</dbReference>
<dbReference type="Gene3D" id="3.40.50.720">
    <property type="entry name" value="NAD(P)-binding Rossmann-like Domain"/>
    <property type="match status" value="1"/>
</dbReference>
<gene>
    <name evidence="10" type="ORF">HAT86_16460</name>
</gene>
<dbReference type="RefSeq" id="WP_167200455.1">
    <property type="nucleotide sequence ID" value="NZ_JAAORB010000067.1"/>
</dbReference>
<dbReference type="InterPro" id="IPR029069">
    <property type="entry name" value="HotDog_dom_sf"/>
</dbReference>
<evidence type="ECO:0000259" key="8">
    <source>
        <dbReference type="Pfam" id="PF00725"/>
    </source>
</evidence>
<dbReference type="SUPFAM" id="SSF51735">
    <property type="entry name" value="NAD(P)-binding Rossmann-fold domains"/>
    <property type="match status" value="1"/>
</dbReference>
<dbReference type="Pfam" id="PF00725">
    <property type="entry name" value="3HCDH"/>
    <property type="match status" value="1"/>
</dbReference>
<dbReference type="Pfam" id="PF02737">
    <property type="entry name" value="3HCDH_N"/>
    <property type="match status" value="1"/>
</dbReference>
<dbReference type="NCBIfam" id="NF005716">
    <property type="entry name" value="PRK07531.1"/>
    <property type="match status" value="1"/>
</dbReference>
<dbReference type="GO" id="GO:0005737">
    <property type="term" value="C:cytoplasm"/>
    <property type="evidence" value="ECO:0007669"/>
    <property type="project" value="UniProtKB-SubCell"/>
</dbReference>
<evidence type="ECO:0000256" key="4">
    <source>
        <dbReference type="ARBA" id="ARBA00022490"/>
    </source>
</evidence>
<sequence length="473" mass="51602">MTKTAAIIGGGVIGGGWAARFLLNGWNVRVFDPDPSAEARLAAVLDNARHALPMLYDFALPDEGTLSLHSSIADAVNGADWVQESVSERLDLKHQVIAEVQAANPDALVGSSTSGFTPSQLQQGAADPSRIMVTHPFNPVYLLPLVELVPSPVTDPASVDRCKTWLTALGMYPLHVSKEIDAHIADRLLEAVWREALWLVNDDIATTEEIDNAIRYAFGLRWGQMGLFETYRIAGGEAGMRHFLGQFGPALKWPWTKLMDVPDLTDALIDKIAHQSDAQSGHLSIRELERTRDANLIAMMRALRQQDAASGALVNAHQQTIRQPLPDQVPLVSKNRVIPSDWTDVNGHMNEGRYGQIFSDAADAVLDHIGAGEDYIASGLSYFTVETGTKYLAESYAGERVQVQTRVTEGQGKKLRCVHRMIRAADGAVLATCDQLLIHVNLETRRSCEPDPGVADRLARLAARHASDGSLAE</sequence>
<evidence type="ECO:0000256" key="7">
    <source>
        <dbReference type="HAMAP-Rule" id="MF_02129"/>
    </source>
</evidence>
<evidence type="ECO:0000256" key="1">
    <source>
        <dbReference type="ARBA" id="ARBA00004496"/>
    </source>
</evidence>
<evidence type="ECO:0000313" key="11">
    <source>
        <dbReference type="Proteomes" id="UP000639775"/>
    </source>
</evidence>
<dbReference type="InterPro" id="IPR013328">
    <property type="entry name" value="6PGD_dom2"/>
</dbReference>
<comment type="subunit">
    <text evidence="3 7">Homodimer.</text>
</comment>
<comment type="subcellular location">
    <subcellularLocation>
        <location evidence="1 7">Cytoplasm</location>
    </subcellularLocation>
</comment>
<dbReference type="SUPFAM" id="SSF54637">
    <property type="entry name" value="Thioesterase/thiol ester dehydrase-isomerase"/>
    <property type="match status" value="1"/>
</dbReference>
<comment type="pathway">
    <text evidence="2 7">Amine and polyamine metabolism; carnitine metabolism.</text>
</comment>
<keyword evidence="5 7" id="KW-0560">Oxidoreductase</keyword>
<dbReference type="HAMAP" id="MF_02129">
    <property type="entry name" value="L_carnitine_dehydrog"/>
    <property type="match status" value="1"/>
</dbReference>
<evidence type="ECO:0000256" key="2">
    <source>
        <dbReference type="ARBA" id="ARBA00004855"/>
    </source>
</evidence>
<dbReference type="PANTHER" id="PTHR48075">
    <property type="entry name" value="3-HYDROXYACYL-COA DEHYDROGENASE FAMILY PROTEIN"/>
    <property type="match status" value="1"/>
</dbReference>
<accession>A0A967EG31</accession>
<feature type="domain" description="3-hydroxyacyl-CoA dehydrogenase NAD binding" evidence="9">
    <location>
        <begin position="5"/>
        <end position="179"/>
    </location>
</feature>
<comment type="caution">
    <text evidence="10">The sequence shown here is derived from an EMBL/GenBank/DDBJ whole genome shotgun (WGS) entry which is preliminary data.</text>
</comment>
<dbReference type="AlphaFoldDB" id="A0A967EG31"/>
<comment type="similarity">
    <text evidence="7">Belongs to the 3-hydroxyacyl-CoA dehydrogenase family. L-carnitine dehydrogenase subfamily.</text>
</comment>
<dbReference type="Gene3D" id="1.10.1040.10">
    <property type="entry name" value="N-(1-d-carboxylethyl)-l-norvaline Dehydrogenase, domain 2"/>
    <property type="match status" value="1"/>
</dbReference>
<feature type="binding site" evidence="7">
    <location>
        <begin position="9"/>
        <end position="14"/>
    </location>
    <ligand>
        <name>NAD(+)</name>
        <dbReference type="ChEBI" id="CHEBI:57540"/>
    </ligand>
</feature>